<dbReference type="Pfam" id="PF11969">
    <property type="entry name" value="DcpS_C"/>
    <property type="match status" value="1"/>
</dbReference>
<dbReference type="Gene3D" id="3.30.428.10">
    <property type="entry name" value="HIT-like"/>
    <property type="match status" value="1"/>
</dbReference>
<feature type="region of interest" description="Disordered" evidence="1">
    <location>
        <begin position="209"/>
        <end position="258"/>
    </location>
</feature>
<dbReference type="Pfam" id="PF16278">
    <property type="entry name" value="zf-C2HE"/>
    <property type="match status" value="1"/>
</dbReference>
<feature type="domain" description="Aprataxin C2HE/C2H2/C2HC zinc finger" evidence="2">
    <location>
        <begin position="148"/>
        <end position="211"/>
    </location>
</feature>
<evidence type="ECO:0000313" key="3">
    <source>
        <dbReference type="EMBL" id="KIM21741.1"/>
    </source>
</evidence>
<dbReference type="InterPro" id="IPR032566">
    <property type="entry name" value="Znf-C2HE"/>
</dbReference>
<evidence type="ECO:0000259" key="2">
    <source>
        <dbReference type="Pfam" id="PF16278"/>
    </source>
</evidence>
<dbReference type="GO" id="GO:1990165">
    <property type="term" value="F:single-strand break-containing DNA binding"/>
    <property type="evidence" value="ECO:0007669"/>
    <property type="project" value="TreeGrafter"/>
</dbReference>
<proteinExistence type="predicted"/>
<sequence length="258" mass="29744">MAALGVLKQYAKTSIPSPSLPSSILFAHTETTLTIFDAYPKAMFHFLIMPRLLASMETAKYHNLRTLLQWDRAKAKETILQLQEDAKQVVADIEEEMVRLHGFKWKIWLGFHAVPSMDHLHMHIISSDLCSPSLKNKKHYNSFHPKAGFFLHLDEVLEWFEGDDSYYTTMSQLSASRYEPLLKADLKCWKCSASQKNIPTLKAHLQEEWNKEKRKAVSQKKRKREEEAASSTLDDANAEDNRQKKRQETLDDTPTPAV</sequence>
<reference evidence="3 4" key="1">
    <citation type="submission" date="2014-04" db="EMBL/GenBank/DDBJ databases">
        <authorList>
            <consortium name="DOE Joint Genome Institute"/>
            <person name="Kuo A."/>
            <person name="Zuccaro A."/>
            <person name="Kohler A."/>
            <person name="Nagy L.G."/>
            <person name="Floudas D."/>
            <person name="Copeland A."/>
            <person name="Barry K.W."/>
            <person name="Cichocki N."/>
            <person name="Veneault-Fourrey C."/>
            <person name="LaButti K."/>
            <person name="Lindquist E.A."/>
            <person name="Lipzen A."/>
            <person name="Lundell T."/>
            <person name="Morin E."/>
            <person name="Murat C."/>
            <person name="Sun H."/>
            <person name="Tunlid A."/>
            <person name="Henrissat B."/>
            <person name="Grigoriev I.V."/>
            <person name="Hibbett D.S."/>
            <person name="Martin F."/>
            <person name="Nordberg H.P."/>
            <person name="Cantor M.N."/>
            <person name="Hua S.X."/>
        </authorList>
    </citation>
    <scope>NUCLEOTIDE SEQUENCE [LARGE SCALE GENOMIC DNA]</scope>
    <source>
        <strain evidence="3 4">MAFF 305830</strain>
    </source>
</reference>
<gene>
    <name evidence="3" type="ORF">M408DRAFT_301495</name>
</gene>
<dbReference type="STRING" id="933852.A0A0C3AR51"/>
<dbReference type="InterPro" id="IPR036265">
    <property type="entry name" value="HIT-like_sf"/>
</dbReference>
<dbReference type="GO" id="GO:0033699">
    <property type="term" value="F:DNA 5'-adenosine monophosphate hydrolase activity"/>
    <property type="evidence" value="ECO:0007669"/>
    <property type="project" value="TreeGrafter"/>
</dbReference>
<dbReference type="Proteomes" id="UP000054097">
    <property type="component" value="Unassembled WGS sequence"/>
</dbReference>
<evidence type="ECO:0000313" key="4">
    <source>
        <dbReference type="Proteomes" id="UP000054097"/>
    </source>
</evidence>
<dbReference type="OrthoDB" id="3512845at2759"/>
<organism evidence="3 4">
    <name type="scientific">Serendipita vermifera MAFF 305830</name>
    <dbReference type="NCBI Taxonomy" id="933852"/>
    <lineage>
        <taxon>Eukaryota</taxon>
        <taxon>Fungi</taxon>
        <taxon>Dikarya</taxon>
        <taxon>Basidiomycota</taxon>
        <taxon>Agaricomycotina</taxon>
        <taxon>Agaricomycetes</taxon>
        <taxon>Sebacinales</taxon>
        <taxon>Serendipitaceae</taxon>
        <taxon>Serendipita</taxon>
    </lineage>
</organism>
<dbReference type="AlphaFoldDB" id="A0A0C3AR51"/>
<dbReference type="GO" id="GO:0003725">
    <property type="term" value="F:double-stranded RNA binding"/>
    <property type="evidence" value="ECO:0007669"/>
    <property type="project" value="TreeGrafter"/>
</dbReference>
<name>A0A0C3AR51_SERVB</name>
<dbReference type="GO" id="GO:0005634">
    <property type="term" value="C:nucleus"/>
    <property type="evidence" value="ECO:0007669"/>
    <property type="project" value="TreeGrafter"/>
</dbReference>
<evidence type="ECO:0000256" key="1">
    <source>
        <dbReference type="SAM" id="MobiDB-lite"/>
    </source>
</evidence>
<dbReference type="GO" id="GO:0003697">
    <property type="term" value="F:single-stranded DNA binding"/>
    <property type="evidence" value="ECO:0007669"/>
    <property type="project" value="TreeGrafter"/>
</dbReference>
<protein>
    <recommendedName>
        <fullName evidence="2">Aprataxin C2HE/C2H2/C2HC zinc finger domain-containing protein</fullName>
    </recommendedName>
</protein>
<dbReference type="PANTHER" id="PTHR12486">
    <property type="entry name" value="APRATAXIN-RELATED"/>
    <property type="match status" value="1"/>
</dbReference>
<feature type="compositionally biased region" description="Basic residues" evidence="1">
    <location>
        <begin position="212"/>
        <end position="223"/>
    </location>
</feature>
<reference evidence="4" key="2">
    <citation type="submission" date="2015-01" db="EMBL/GenBank/DDBJ databases">
        <title>Evolutionary Origins and Diversification of the Mycorrhizal Mutualists.</title>
        <authorList>
            <consortium name="DOE Joint Genome Institute"/>
            <consortium name="Mycorrhizal Genomics Consortium"/>
            <person name="Kohler A."/>
            <person name="Kuo A."/>
            <person name="Nagy L.G."/>
            <person name="Floudas D."/>
            <person name="Copeland A."/>
            <person name="Barry K.W."/>
            <person name="Cichocki N."/>
            <person name="Veneault-Fourrey C."/>
            <person name="LaButti K."/>
            <person name="Lindquist E.A."/>
            <person name="Lipzen A."/>
            <person name="Lundell T."/>
            <person name="Morin E."/>
            <person name="Murat C."/>
            <person name="Riley R."/>
            <person name="Ohm R."/>
            <person name="Sun H."/>
            <person name="Tunlid A."/>
            <person name="Henrissat B."/>
            <person name="Grigoriev I.V."/>
            <person name="Hibbett D.S."/>
            <person name="Martin F."/>
        </authorList>
    </citation>
    <scope>NUCLEOTIDE SEQUENCE [LARGE SCALE GENOMIC DNA]</scope>
    <source>
        <strain evidence="4">MAFF 305830</strain>
    </source>
</reference>
<keyword evidence="4" id="KW-1185">Reference proteome</keyword>
<dbReference type="GO" id="GO:0000012">
    <property type="term" value="P:single strand break repair"/>
    <property type="evidence" value="ECO:0007669"/>
    <property type="project" value="TreeGrafter"/>
</dbReference>
<dbReference type="GO" id="GO:0030983">
    <property type="term" value="F:mismatched DNA binding"/>
    <property type="evidence" value="ECO:0007669"/>
    <property type="project" value="TreeGrafter"/>
</dbReference>
<dbReference type="SUPFAM" id="SSF54197">
    <property type="entry name" value="HIT-like"/>
    <property type="match status" value="1"/>
</dbReference>
<dbReference type="HOGENOM" id="CLU_066882_1_0_1"/>
<feature type="compositionally biased region" description="Basic and acidic residues" evidence="1">
    <location>
        <begin position="239"/>
        <end position="249"/>
    </location>
</feature>
<dbReference type="EMBL" id="KN824373">
    <property type="protein sequence ID" value="KIM21741.1"/>
    <property type="molecule type" value="Genomic_DNA"/>
</dbReference>
<accession>A0A0C3AR51</accession>
<dbReference type="PANTHER" id="PTHR12486:SF4">
    <property type="entry name" value="APRATAXIN"/>
    <property type="match status" value="1"/>
</dbReference>